<evidence type="ECO:0000313" key="1">
    <source>
        <dbReference type="EMBL" id="PTQ36749.1"/>
    </source>
</evidence>
<dbReference type="Proteomes" id="UP000244005">
    <property type="component" value="Unassembled WGS sequence"/>
</dbReference>
<dbReference type="AlphaFoldDB" id="A0A2R6WSC0"/>
<keyword evidence="2" id="KW-1185">Reference proteome</keyword>
<proteinExistence type="predicted"/>
<evidence type="ECO:0000313" key="2">
    <source>
        <dbReference type="Proteomes" id="UP000244005"/>
    </source>
</evidence>
<accession>A0A2R6WSC0</accession>
<protein>
    <submittedName>
        <fullName evidence="1">Uncharacterized protein</fullName>
    </submittedName>
</protein>
<reference evidence="2" key="1">
    <citation type="journal article" date="2017" name="Cell">
        <title>Insights into land plant evolution garnered from the Marchantia polymorpha genome.</title>
        <authorList>
            <person name="Bowman J.L."/>
            <person name="Kohchi T."/>
            <person name="Yamato K.T."/>
            <person name="Jenkins J."/>
            <person name="Shu S."/>
            <person name="Ishizaki K."/>
            <person name="Yamaoka S."/>
            <person name="Nishihama R."/>
            <person name="Nakamura Y."/>
            <person name="Berger F."/>
            <person name="Adam C."/>
            <person name="Aki S.S."/>
            <person name="Althoff F."/>
            <person name="Araki T."/>
            <person name="Arteaga-Vazquez M.A."/>
            <person name="Balasubrmanian S."/>
            <person name="Barry K."/>
            <person name="Bauer D."/>
            <person name="Boehm C.R."/>
            <person name="Briginshaw L."/>
            <person name="Caballero-Perez J."/>
            <person name="Catarino B."/>
            <person name="Chen F."/>
            <person name="Chiyoda S."/>
            <person name="Chovatia M."/>
            <person name="Davies K.M."/>
            <person name="Delmans M."/>
            <person name="Demura T."/>
            <person name="Dierschke T."/>
            <person name="Dolan L."/>
            <person name="Dorantes-Acosta A.E."/>
            <person name="Eklund D.M."/>
            <person name="Florent S.N."/>
            <person name="Flores-Sandoval E."/>
            <person name="Fujiyama A."/>
            <person name="Fukuzawa H."/>
            <person name="Galik B."/>
            <person name="Grimanelli D."/>
            <person name="Grimwood J."/>
            <person name="Grossniklaus U."/>
            <person name="Hamada T."/>
            <person name="Haseloff J."/>
            <person name="Hetherington A.J."/>
            <person name="Higo A."/>
            <person name="Hirakawa Y."/>
            <person name="Hundley H.N."/>
            <person name="Ikeda Y."/>
            <person name="Inoue K."/>
            <person name="Inoue S.I."/>
            <person name="Ishida S."/>
            <person name="Jia Q."/>
            <person name="Kakita M."/>
            <person name="Kanazawa T."/>
            <person name="Kawai Y."/>
            <person name="Kawashima T."/>
            <person name="Kennedy M."/>
            <person name="Kinose K."/>
            <person name="Kinoshita T."/>
            <person name="Kohara Y."/>
            <person name="Koide E."/>
            <person name="Komatsu K."/>
            <person name="Kopischke S."/>
            <person name="Kubo M."/>
            <person name="Kyozuka J."/>
            <person name="Lagercrantz U."/>
            <person name="Lin S.S."/>
            <person name="Lindquist E."/>
            <person name="Lipzen A.M."/>
            <person name="Lu C.W."/>
            <person name="De Luna E."/>
            <person name="Martienssen R.A."/>
            <person name="Minamino N."/>
            <person name="Mizutani M."/>
            <person name="Mizutani M."/>
            <person name="Mochizuki N."/>
            <person name="Monte I."/>
            <person name="Mosher R."/>
            <person name="Nagasaki H."/>
            <person name="Nakagami H."/>
            <person name="Naramoto S."/>
            <person name="Nishitani K."/>
            <person name="Ohtani M."/>
            <person name="Okamoto T."/>
            <person name="Okumura M."/>
            <person name="Phillips J."/>
            <person name="Pollak B."/>
            <person name="Reinders A."/>
            <person name="Rovekamp M."/>
            <person name="Sano R."/>
            <person name="Sawa S."/>
            <person name="Schmid M.W."/>
            <person name="Shirakawa M."/>
            <person name="Solano R."/>
            <person name="Spunde A."/>
            <person name="Suetsugu N."/>
            <person name="Sugano S."/>
            <person name="Sugiyama A."/>
            <person name="Sun R."/>
            <person name="Suzuki Y."/>
            <person name="Takenaka M."/>
            <person name="Takezawa D."/>
            <person name="Tomogane H."/>
            <person name="Tsuzuki M."/>
            <person name="Ueda T."/>
            <person name="Umeda M."/>
            <person name="Ward J.M."/>
            <person name="Watanabe Y."/>
            <person name="Yazaki K."/>
            <person name="Yokoyama R."/>
            <person name="Yoshitake Y."/>
            <person name="Yotsui I."/>
            <person name="Zachgo S."/>
            <person name="Schmutz J."/>
        </authorList>
    </citation>
    <scope>NUCLEOTIDE SEQUENCE [LARGE SCALE GENOMIC DNA]</scope>
    <source>
        <strain evidence="2">Tak-1</strain>
    </source>
</reference>
<name>A0A2R6WSC0_MARPO</name>
<sequence>MTNAHPSPNSTCSGAKGQLSRGFHAPEVLKIIAVPKRLSSEVAWLLGSRSTTTLCLVSHPKTKSNPEH</sequence>
<dbReference type="EMBL" id="KZ772733">
    <property type="protein sequence ID" value="PTQ36749.1"/>
    <property type="molecule type" value="Genomic_DNA"/>
</dbReference>
<dbReference type="Gramene" id="Mp1g24990.1">
    <property type="protein sequence ID" value="Mp1g24990.1.cds1"/>
    <property type="gene ID" value="Mp1g24990"/>
</dbReference>
<organism evidence="1 2">
    <name type="scientific">Marchantia polymorpha</name>
    <name type="common">Common liverwort</name>
    <name type="synonym">Marchantia aquatica</name>
    <dbReference type="NCBI Taxonomy" id="3197"/>
    <lineage>
        <taxon>Eukaryota</taxon>
        <taxon>Viridiplantae</taxon>
        <taxon>Streptophyta</taxon>
        <taxon>Embryophyta</taxon>
        <taxon>Marchantiophyta</taxon>
        <taxon>Marchantiopsida</taxon>
        <taxon>Marchantiidae</taxon>
        <taxon>Marchantiales</taxon>
        <taxon>Marchantiaceae</taxon>
        <taxon>Marchantia</taxon>
    </lineage>
</organism>
<gene>
    <name evidence="1" type="ORF">MARPO_0061s0026</name>
</gene>